<dbReference type="Gene3D" id="1.10.132.130">
    <property type="match status" value="1"/>
</dbReference>
<keyword evidence="6" id="KW-0378">Hydrolase</keyword>
<evidence type="ECO:0000256" key="2">
    <source>
        <dbReference type="ARBA" id="ARBA00009941"/>
    </source>
</evidence>
<keyword evidence="5 8" id="KW-0732">Signal</keyword>
<sequence>MSVEESPFATVLLIAIVAVAASAEKFASSNDASIVQSNLWALLVAGSKGYENYRHQADICHAYHVLRNHGVLEQNIVVMMYDDIASNNANPTPGIIVNYPNGTDVYHGVRLDYTRELVTPQNFLDILQGNIVSGGSGKVIASGPNDHVFVNFVGLGGFGVLSFPDGQLHARNFARIIYEMEMKKMFSKMVIYVDADYSGSMFQSILIDNKNVYATTSAGPYEPSYSCYPDSFRKTYLGDAYSVRWMEYSDRVDLRKKTLSDQFNFVKQKTTNSNVMEYGNWRMGALFLSEFQGAHDTKPIVVPERLCHPVNSRDVPIQIVRHELQRASSPEAVLPIFYKLRAIHRKRTYLDNKVHEIATIISKSNEEITKALLAKNQPLNNFACFEHIVENFNNRCFSLSENPYALGSLRVLANMCEGDFGAENIIDAMSTACRFIDAKNIV</sequence>
<comment type="catalytic activity">
    <reaction evidence="1">
        <text>Hydrolysis of proteins and small molecule substrates at -Asn-|-Xaa- bonds.</text>
        <dbReference type="EC" id="3.4.22.34"/>
    </reaction>
</comment>
<dbReference type="GO" id="GO:0006624">
    <property type="term" value="P:vacuolar protein processing"/>
    <property type="evidence" value="ECO:0007669"/>
    <property type="project" value="TreeGrafter"/>
</dbReference>
<gene>
    <name evidence="10" type="ORF">HPB48_017504</name>
</gene>
<evidence type="ECO:0000256" key="5">
    <source>
        <dbReference type="ARBA" id="ARBA00022729"/>
    </source>
</evidence>
<dbReference type="PANTHER" id="PTHR12000:SF42">
    <property type="entry name" value="LEGUMAIN"/>
    <property type="match status" value="1"/>
</dbReference>
<evidence type="ECO:0000256" key="4">
    <source>
        <dbReference type="ARBA" id="ARBA00022670"/>
    </source>
</evidence>
<dbReference type="GO" id="GO:0051603">
    <property type="term" value="P:proteolysis involved in protein catabolic process"/>
    <property type="evidence" value="ECO:0007669"/>
    <property type="project" value="TreeGrafter"/>
</dbReference>
<comment type="caution">
    <text evidence="10">The sequence shown here is derived from an EMBL/GenBank/DDBJ whole genome shotgun (WGS) entry which is preliminary data.</text>
</comment>
<dbReference type="EMBL" id="JABSTR010000005">
    <property type="protein sequence ID" value="KAH9371513.1"/>
    <property type="molecule type" value="Genomic_DNA"/>
</dbReference>
<dbReference type="InterPro" id="IPR001096">
    <property type="entry name" value="Peptidase_C13"/>
</dbReference>
<dbReference type="Proteomes" id="UP000821853">
    <property type="component" value="Chromosome 3"/>
</dbReference>
<evidence type="ECO:0000256" key="6">
    <source>
        <dbReference type="ARBA" id="ARBA00022801"/>
    </source>
</evidence>
<dbReference type="FunFam" id="3.40.50.1460:FF:000006">
    <property type="entry name" value="Legumain"/>
    <property type="match status" value="1"/>
</dbReference>
<protein>
    <recommendedName>
        <fullName evidence="3">legumain</fullName>
        <ecNumber evidence="3">3.4.22.34</ecNumber>
    </recommendedName>
</protein>
<feature type="signal peptide" evidence="8">
    <location>
        <begin position="1"/>
        <end position="23"/>
    </location>
</feature>
<evidence type="ECO:0000256" key="3">
    <source>
        <dbReference type="ARBA" id="ARBA00012628"/>
    </source>
</evidence>
<feature type="domain" description="Legumain prodomain" evidence="9">
    <location>
        <begin position="339"/>
        <end position="433"/>
    </location>
</feature>
<dbReference type="GO" id="GO:0004197">
    <property type="term" value="F:cysteine-type endopeptidase activity"/>
    <property type="evidence" value="ECO:0007669"/>
    <property type="project" value="UniProtKB-EC"/>
</dbReference>
<keyword evidence="4" id="KW-0645">Protease</keyword>
<accession>A0A9J6G9V8</accession>
<evidence type="ECO:0000313" key="11">
    <source>
        <dbReference type="Proteomes" id="UP000821853"/>
    </source>
</evidence>
<dbReference type="InterPro" id="IPR048501">
    <property type="entry name" value="Legum_prodom"/>
</dbReference>
<dbReference type="FunFam" id="1.10.132.130:FF:000001">
    <property type="entry name" value="Vacuolar-processing enzyme beta-isozyme"/>
    <property type="match status" value="1"/>
</dbReference>
<dbReference type="OrthoDB" id="9995590at2759"/>
<evidence type="ECO:0000256" key="1">
    <source>
        <dbReference type="ARBA" id="ARBA00000810"/>
    </source>
</evidence>
<dbReference type="InterPro" id="IPR046427">
    <property type="entry name" value="Legumain_prodom_sf"/>
</dbReference>
<dbReference type="VEuPathDB" id="VectorBase:HLOH_046598"/>
<name>A0A9J6G9V8_HAELO</name>
<evidence type="ECO:0000313" key="10">
    <source>
        <dbReference type="EMBL" id="KAH9371513.1"/>
    </source>
</evidence>
<evidence type="ECO:0000259" key="9">
    <source>
        <dbReference type="Pfam" id="PF20985"/>
    </source>
</evidence>
<dbReference type="EC" id="3.4.22.34" evidence="3"/>
<dbReference type="PIRSF" id="PIRSF019663">
    <property type="entry name" value="Legumain"/>
    <property type="match status" value="1"/>
</dbReference>
<reference evidence="10 11" key="1">
    <citation type="journal article" date="2020" name="Cell">
        <title>Large-Scale Comparative Analyses of Tick Genomes Elucidate Their Genetic Diversity and Vector Capacities.</title>
        <authorList>
            <consortium name="Tick Genome and Microbiome Consortium (TIGMIC)"/>
            <person name="Jia N."/>
            <person name="Wang J."/>
            <person name="Shi W."/>
            <person name="Du L."/>
            <person name="Sun Y."/>
            <person name="Zhan W."/>
            <person name="Jiang J.F."/>
            <person name="Wang Q."/>
            <person name="Zhang B."/>
            <person name="Ji P."/>
            <person name="Bell-Sakyi L."/>
            <person name="Cui X.M."/>
            <person name="Yuan T.T."/>
            <person name="Jiang B.G."/>
            <person name="Yang W.F."/>
            <person name="Lam T.T."/>
            <person name="Chang Q.C."/>
            <person name="Ding S.J."/>
            <person name="Wang X.J."/>
            <person name="Zhu J.G."/>
            <person name="Ruan X.D."/>
            <person name="Zhao L."/>
            <person name="Wei J.T."/>
            <person name="Ye R.Z."/>
            <person name="Que T.C."/>
            <person name="Du C.H."/>
            <person name="Zhou Y.H."/>
            <person name="Cheng J.X."/>
            <person name="Dai P.F."/>
            <person name="Guo W.B."/>
            <person name="Han X.H."/>
            <person name="Huang E.J."/>
            <person name="Li L.F."/>
            <person name="Wei W."/>
            <person name="Gao Y.C."/>
            <person name="Liu J.Z."/>
            <person name="Shao H.Z."/>
            <person name="Wang X."/>
            <person name="Wang C.C."/>
            <person name="Yang T.C."/>
            <person name="Huo Q.B."/>
            <person name="Li W."/>
            <person name="Chen H.Y."/>
            <person name="Chen S.E."/>
            <person name="Zhou L.G."/>
            <person name="Ni X.B."/>
            <person name="Tian J.H."/>
            <person name="Sheng Y."/>
            <person name="Liu T."/>
            <person name="Pan Y.S."/>
            <person name="Xia L.Y."/>
            <person name="Li J."/>
            <person name="Zhao F."/>
            <person name="Cao W.C."/>
        </authorList>
    </citation>
    <scope>NUCLEOTIDE SEQUENCE [LARGE SCALE GENOMIC DNA]</scope>
    <source>
        <strain evidence="10">HaeL-2018</strain>
    </source>
</reference>
<evidence type="ECO:0000256" key="7">
    <source>
        <dbReference type="ARBA" id="ARBA00022807"/>
    </source>
</evidence>
<dbReference type="CDD" id="cd21115">
    <property type="entry name" value="legumain_C"/>
    <property type="match status" value="1"/>
</dbReference>
<dbReference type="GO" id="GO:0005773">
    <property type="term" value="C:vacuole"/>
    <property type="evidence" value="ECO:0007669"/>
    <property type="project" value="GOC"/>
</dbReference>
<keyword evidence="11" id="KW-1185">Reference proteome</keyword>
<proteinExistence type="inferred from homology"/>
<dbReference type="PANTHER" id="PTHR12000">
    <property type="entry name" value="HEMOGLOBINASE FAMILY MEMBER"/>
    <property type="match status" value="1"/>
</dbReference>
<dbReference type="Pfam" id="PF20985">
    <property type="entry name" value="Legum_prodom"/>
    <property type="match status" value="1"/>
</dbReference>
<evidence type="ECO:0000256" key="8">
    <source>
        <dbReference type="SAM" id="SignalP"/>
    </source>
</evidence>
<feature type="chain" id="PRO_5039935842" description="legumain" evidence="8">
    <location>
        <begin position="24"/>
        <end position="442"/>
    </location>
</feature>
<keyword evidence="7" id="KW-0788">Thiol protease</keyword>
<dbReference type="PRINTS" id="PR00776">
    <property type="entry name" value="HEMOGLOBNASE"/>
</dbReference>
<dbReference type="Pfam" id="PF01650">
    <property type="entry name" value="Peptidase_C13"/>
    <property type="match status" value="1"/>
</dbReference>
<dbReference type="OMA" id="RGVIINH"/>
<comment type="similarity">
    <text evidence="2">Belongs to the peptidase C13 family.</text>
</comment>
<organism evidence="10 11">
    <name type="scientific">Haemaphysalis longicornis</name>
    <name type="common">Bush tick</name>
    <dbReference type="NCBI Taxonomy" id="44386"/>
    <lineage>
        <taxon>Eukaryota</taxon>
        <taxon>Metazoa</taxon>
        <taxon>Ecdysozoa</taxon>
        <taxon>Arthropoda</taxon>
        <taxon>Chelicerata</taxon>
        <taxon>Arachnida</taxon>
        <taxon>Acari</taxon>
        <taxon>Parasitiformes</taxon>
        <taxon>Ixodida</taxon>
        <taxon>Ixodoidea</taxon>
        <taxon>Ixodidae</taxon>
        <taxon>Haemaphysalinae</taxon>
        <taxon>Haemaphysalis</taxon>
    </lineage>
</organism>
<dbReference type="AlphaFoldDB" id="A0A9J6G9V8"/>
<dbReference type="Gene3D" id="3.40.50.1460">
    <property type="match status" value="1"/>
</dbReference>